<protein>
    <submittedName>
        <fullName evidence="1">Uncharacterized protein</fullName>
    </submittedName>
</protein>
<dbReference type="AlphaFoldDB" id="K1PUM7"/>
<evidence type="ECO:0000313" key="1">
    <source>
        <dbReference type="EMBL" id="EKC25423.1"/>
    </source>
</evidence>
<organism evidence="1">
    <name type="scientific">Magallana gigas</name>
    <name type="common">Pacific oyster</name>
    <name type="synonym">Crassostrea gigas</name>
    <dbReference type="NCBI Taxonomy" id="29159"/>
    <lineage>
        <taxon>Eukaryota</taxon>
        <taxon>Metazoa</taxon>
        <taxon>Spiralia</taxon>
        <taxon>Lophotrochozoa</taxon>
        <taxon>Mollusca</taxon>
        <taxon>Bivalvia</taxon>
        <taxon>Autobranchia</taxon>
        <taxon>Pteriomorphia</taxon>
        <taxon>Ostreida</taxon>
        <taxon>Ostreoidea</taxon>
        <taxon>Ostreidae</taxon>
        <taxon>Magallana</taxon>
    </lineage>
</organism>
<proteinExistence type="predicted"/>
<dbReference type="EMBL" id="JH816895">
    <property type="protein sequence ID" value="EKC25423.1"/>
    <property type="molecule type" value="Genomic_DNA"/>
</dbReference>
<gene>
    <name evidence="1" type="ORF">CGI_10023042</name>
</gene>
<dbReference type="HOGENOM" id="CLU_2742508_0_0_1"/>
<reference evidence="1" key="1">
    <citation type="journal article" date="2012" name="Nature">
        <title>The oyster genome reveals stress adaptation and complexity of shell formation.</title>
        <authorList>
            <person name="Zhang G."/>
            <person name="Fang X."/>
            <person name="Guo X."/>
            <person name="Li L."/>
            <person name="Luo R."/>
            <person name="Xu F."/>
            <person name="Yang P."/>
            <person name="Zhang L."/>
            <person name="Wang X."/>
            <person name="Qi H."/>
            <person name="Xiong Z."/>
            <person name="Que H."/>
            <person name="Xie Y."/>
            <person name="Holland P.W."/>
            <person name="Paps J."/>
            <person name="Zhu Y."/>
            <person name="Wu F."/>
            <person name="Chen Y."/>
            <person name="Wang J."/>
            <person name="Peng C."/>
            <person name="Meng J."/>
            <person name="Yang L."/>
            <person name="Liu J."/>
            <person name="Wen B."/>
            <person name="Zhang N."/>
            <person name="Huang Z."/>
            <person name="Zhu Q."/>
            <person name="Feng Y."/>
            <person name="Mount A."/>
            <person name="Hedgecock D."/>
            <person name="Xu Z."/>
            <person name="Liu Y."/>
            <person name="Domazet-Loso T."/>
            <person name="Du Y."/>
            <person name="Sun X."/>
            <person name="Zhang S."/>
            <person name="Liu B."/>
            <person name="Cheng P."/>
            <person name="Jiang X."/>
            <person name="Li J."/>
            <person name="Fan D."/>
            <person name="Wang W."/>
            <person name="Fu W."/>
            <person name="Wang T."/>
            <person name="Wang B."/>
            <person name="Zhang J."/>
            <person name="Peng Z."/>
            <person name="Li Y."/>
            <person name="Li N."/>
            <person name="Wang J."/>
            <person name="Chen M."/>
            <person name="He Y."/>
            <person name="Tan F."/>
            <person name="Song X."/>
            <person name="Zheng Q."/>
            <person name="Huang R."/>
            <person name="Yang H."/>
            <person name="Du X."/>
            <person name="Chen L."/>
            <person name="Yang M."/>
            <person name="Gaffney P.M."/>
            <person name="Wang S."/>
            <person name="Luo L."/>
            <person name="She Z."/>
            <person name="Ming Y."/>
            <person name="Huang W."/>
            <person name="Zhang S."/>
            <person name="Huang B."/>
            <person name="Zhang Y."/>
            <person name="Qu T."/>
            <person name="Ni P."/>
            <person name="Miao G."/>
            <person name="Wang J."/>
            <person name="Wang Q."/>
            <person name="Steinberg C.E."/>
            <person name="Wang H."/>
            <person name="Li N."/>
            <person name="Qian L."/>
            <person name="Zhang G."/>
            <person name="Li Y."/>
            <person name="Yang H."/>
            <person name="Liu X."/>
            <person name="Wang J."/>
            <person name="Yin Y."/>
            <person name="Wang J."/>
        </authorList>
    </citation>
    <scope>NUCLEOTIDE SEQUENCE [LARGE SCALE GENOMIC DNA]</scope>
    <source>
        <strain evidence="1">05x7-T-G4-1.051#20</strain>
    </source>
</reference>
<name>K1PUM7_MAGGI</name>
<sequence length="71" mass="8071">MADHERSFYLFLSSVFYVGLPVPGSLPLILDSHSPRSTLDASLPELLTEEDQQLLNEFFVKKPSSKEFRAE</sequence>
<accession>K1PUM7</accession>
<dbReference type="InParanoid" id="K1PUM7"/>